<dbReference type="Pfam" id="PF25372">
    <property type="entry name" value="DUF7885"/>
    <property type="match status" value="1"/>
</dbReference>
<dbReference type="InterPro" id="IPR006553">
    <property type="entry name" value="Leu-rich_rpt_Cys-con_subtyp"/>
</dbReference>
<dbReference type="PANTHER" id="PTHR13318">
    <property type="entry name" value="PARTNER OF PAIRED, ISOFORM B-RELATED"/>
    <property type="match status" value="1"/>
</dbReference>
<feature type="domain" description="F-box/LRR-repeat protein 15-like leucin rich repeat" evidence="2">
    <location>
        <begin position="201"/>
        <end position="294"/>
    </location>
</feature>
<protein>
    <recommendedName>
        <fullName evidence="2">F-box/LRR-repeat protein 15-like leucin rich repeat domain-containing protein</fullName>
    </recommendedName>
</protein>
<sequence length="378" mass="41927">MKSDQPKAFGVNHLTALTNAPSKSSSSETSSSESSSSDTSSSSGSSSSKTSSFKSSSSESSSSETSSSESSSSDSDINEIDGIFIWENSSRQLYSKGYYSKLKECNLSKDYPEWLFKNLFIRGLSPENKFKVRLDGLLLLSLDEIVDGQLVLSLDEIVDGQLVLSLDEIVERLRSKDDHFGKTLKLIAKSYPNLEYLNISTLHGFKSENDIGLSAIANSCHRLEYLNISNRTEFSEISICNVIRSCPRLQHLDLSFCKISNITIEEIARSCLNLKYLNLMGCYKISKEAVDQLVSLNPNINIENFVNTITPPDLIGVVRNHLTHNNVASRQILAQSLQSLLDLSMRDNLQWYSDPGLARSTVQSNDTVVIFEDLCADH</sequence>
<dbReference type="OrthoDB" id="550575at2759"/>
<dbReference type="Gene3D" id="3.80.10.10">
    <property type="entry name" value="Ribonuclease Inhibitor"/>
    <property type="match status" value="1"/>
</dbReference>
<dbReference type="PANTHER" id="PTHR13318:SF257">
    <property type="entry name" value="F-BOX DOMAIN-CONTAINING PROTEIN"/>
    <property type="match status" value="1"/>
</dbReference>
<proteinExistence type="predicted"/>
<organism evidence="3 4">
    <name type="scientific">Rhizophagus clarus</name>
    <dbReference type="NCBI Taxonomy" id="94130"/>
    <lineage>
        <taxon>Eukaryota</taxon>
        <taxon>Fungi</taxon>
        <taxon>Fungi incertae sedis</taxon>
        <taxon>Mucoromycota</taxon>
        <taxon>Glomeromycotina</taxon>
        <taxon>Glomeromycetes</taxon>
        <taxon>Glomerales</taxon>
        <taxon>Glomeraceae</taxon>
        <taxon>Rhizophagus</taxon>
    </lineage>
</organism>
<gene>
    <name evidence="3" type="ORF">RCL2_001321200</name>
</gene>
<reference evidence="3" key="1">
    <citation type="submission" date="2019-10" db="EMBL/GenBank/DDBJ databases">
        <title>Conservation and host-specific expression of non-tandemly repeated heterogenous ribosome RNA gene in arbuscular mycorrhizal fungi.</title>
        <authorList>
            <person name="Maeda T."/>
            <person name="Kobayashi Y."/>
            <person name="Nakagawa T."/>
            <person name="Ezawa T."/>
            <person name="Yamaguchi K."/>
            <person name="Bino T."/>
            <person name="Nishimoto Y."/>
            <person name="Shigenobu S."/>
            <person name="Kawaguchi M."/>
        </authorList>
    </citation>
    <scope>NUCLEOTIDE SEQUENCE</scope>
    <source>
        <strain evidence="3">HR1</strain>
    </source>
</reference>
<evidence type="ECO:0000313" key="4">
    <source>
        <dbReference type="Proteomes" id="UP000615446"/>
    </source>
</evidence>
<dbReference type="InterPro" id="IPR032675">
    <property type="entry name" value="LRR_dom_sf"/>
</dbReference>
<evidence type="ECO:0000259" key="2">
    <source>
        <dbReference type="Pfam" id="PF25372"/>
    </source>
</evidence>
<comment type="caution">
    <text evidence="3">The sequence shown here is derived from an EMBL/GenBank/DDBJ whole genome shotgun (WGS) entry which is preliminary data.</text>
</comment>
<dbReference type="EMBL" id="BLAL01000160">
    <property type="protein sequence ID" value="GES86145.1"/>
    <property type="molecule type" value="Genomic_DNA"/>
</dbReference>
<feature type="compositionally biased region" description="Low complexity" evidence="1">
    <location>
        <begin position="22"/>
        <end position="75"/>
    </location>
</feature>
<dbReference type="Proteomes" id="UP000615446">
    <property type="component" value="Unassembled WGS sequence"/>
</dbReference>
<evidence type="ECO:0000256" key="1">
    <source>
        <dbReference type="SAM" id="MobiDB-lite"/>
    </source>
</evidence>
<feature type="region of interest" description="Disordered" evidence="1">
    <location>
        <begin position="1"/>
        <end position="75"/>
    </location>
</feature>
<evidence type="ECO:0000313" key="3">
    <source>
        <dbReference type="EMBL" id="GES86145.1"/>
    </source>
</evidence>
<name>A0A8H3LI56_9GLOM</name>
<dbReference type="InterPro" id="IPR057207">
    <property type="entry name" value="FBXL15_LRR"/>
</dbReference>
<dbReference type="GO" id="GO:0031146">
    <property type="term" value="P:SCF-dependent proteasomal ubiquitin-dependent protein catabolic process"/>
    <property type="evidence" value="ECO:0007669"/>
    <property type="project" value="TreeGrafter"/>
</dbReference>
<dbReference type="SMART" id="SM00367">
    <property type="entry name" value="LRR_CC"/>
    <property type="match status" value="4"/>
</dbReference>
<dbReference type="AlphaFoldDB" id="A0A8H3LI56"/>
<dbReference type="GO" id="GO:0019005">
    <property type="term" value="C:SCF ubiquitin ligase complex"/>
    <property type="evidence" value="ECO:0007669"/>
    <property type="project" value="TreeGrafter"/>
</dbReference>
<dbReference type="SUPFAM" id="SSF52047">
    <property type="entry name" value="RNI-like"/>
    <property type="match status" value="1"/>
</dbReference>
<accession>A0A8H3LI56</accession>